<reference evidence="3 4" key="1">
    <citation type="submission" date="2020-08" db="EMBL/GenBank/DDBJ databases">
        <title>Cohnella phylogeny.</title>
        <authorList>
            <person name="Dunlap C."/>
        </authorList>
    </citation>
    <scope>NUCLEOTIDE SEQUENCE [LARGE SCALE GENOMIC DNA]</scope>
    <source>
        <strain evidence="3 4">DSM 25241</strain>
    </source>
</reference>
<protein>
    <submittedName>
        <fullName evidence="3">SRPBCC domain-containing protein</fullName>
    </submittedName>
</protein>
<gene>
    <name evidence="3" type="ORF">H7B67_21735</name>
</gene>
<sequence length="156" mass="17647">MTALDPAVSGVKAEMLIRRPVEDVYEAFANPEQTTKFWFTRSSGRLEAGSEIRWDWEMYGVSDRVYVLEAEKNKKLRLRWSDGSETEWTFVDRPDRTTFVSIATSGYAEDGSRLIDRAIDDMGGYTIVLCGAKAYLEHDVILNLVADKAPDANANR</sequence>
<keyword evidence="4" id="KW-1185">Reference proteome</keyword>
<dbReference type="AlphaFoldDB" id="A0A841T1M9"/>
<proteinExistence type="inferred from homology"/>
<dbReference type="InterPro" id="IPR023393">
    <property type="entry name" value="START-like_dom_sf"/>
</dbReference>
<comment type="caution">
    <text evidence="3">The sequence shown here is derived from an EMBL/GenBank/DDBJ whole genome shotgun (WGS) entry which is preliminary data.</text>
</comment>
<evidence type="ECO:0000313" key="4">
    <source>
        <dbReference type="Proteomes" id="UP000535838"/>
    </source>
</evidence>
<dbReference type="CDD" id="cd08901">
    <property type="entry name" value="SRPBCC_CalC_Aha1-like_8"/>
    <property type="match status" value="1"/>
</dbReference>
<evidence type="ECO:0000259" key="2">
    <source>
        <dbReference type="Pfam" id="PF08327"/>
    </source>
</evidence>
<dbReference type="Gene3D" id="3.30.530.20">
    <property type="match status" value="1"/>
</dbReference>
<accession>A0A841T1M9</accession>
<name>A0A841T1M9_9BACL</name>
<evidence type="ECO:0000256" key="1">
    <source>
        <dbReference type="ARBA" id="ARBA00006817"/>
    </source>
</evidence>
<organism evidence="3 4">
    <name type="scientific">Cohnella thailandensis</name>
    <dbReference type="NCBI Taxonomy" id="557557"/>
    <lineage>
        <taxon>Bacteria</taxon>
        <taxon>Bacillati</taxon>
        <taxon>Bacillota</taxon>
        <taxon>Bacilli</taxon>
        <taxon>Bacillales</taxon>
        <taxon>Paenibacillaceae</taxon>
        <taxon>Cohnella</taxon>
    </lineage>
</organism>
<evidence type="ECO:0000313" key="3">
    <source>
        <dbReference type="EMBL" id="MBB6636756.1"/>
    </source>
</evidence>
<feature type="domain" description="Activator of Hsp90 ATPase homologue 1/2-like C-terminal" evidence="2">
    <location>
        <begin position="20"/>
        <end position="108"/>
    </location>
</feature>
<dbReference type="SUPFAM" id="SSF55961">
    <property type="entry name" value="Bet v1-like"/>
    <property type="match status" value="1"/>
</dbReference>
<dbReference type="Pfam" id="PF08327">
    <property type="entry name" value="AHSA1"/>
    <property type="match status" value="1"/>
</dbReference>
<dbReference type="EMBL" id="JACJVQ010000019">
    <property type="protein sequence ID" value="MBB6636756.1"/>
    <property type="molecule type" value="Genomic_DNA"/>
</dbReference>
<comment type="similarity">
    <text evidence="1">Belongs to the AHA1 family.</text>
</comment>
<dbReference type="InterPro" id="IPR013538">
    <property type="entry name" value="ASHA1/2-like_C"/>
</dbReference>
<dbReference type="Proteomes" id="UP000535838">
    <property type="component" value="Unassembled WGS sequence"/>
</dbReference>
<dbReference type="RefSeq" id="WP_185121961.1">
    <property type="nucleotide sequence ID" value="NZ_JACJVQ010000019.1"/>
</dbReference>